<evidence type="ECO:0000256" key="4">
    <source>
        <dbReference type="ARBA" id="ARBA00022475"/>
    </source>
</evidence>
<dbReference type="EMBL" id="JAIXCQ010000003">
    <property type="protein sequence ID" value="MCA5892827.1"/>
    <property type="molecule type" value="Genomic_DNA"/>
</dbReference>
<evidence type="ECO:0000256" key="7">
    <source>
        <dbReference type="ARBA" id="ARBA00023136"/>
    </source>
</evidence>
<keyword evidence="3" id="KW-0813">Transport</keyword>
<protein>
    <submittedName>
        <fullName evidence="10">AI-2E family transporter</fullName>
    </submittedName>
</protein>
<feature type="transmembrane region" description="Helical" evidence="9">
    <location>
        <begin position="76"/>
        <end position="98"/>
    </location>
</feature>
<keyword evidence="5 9" id="KW-0812">Transmembrane</keyword>
<dbReference type="Pfam" id="PF01594">
    <property type="entry name" value="AI-2E_transport"/>
    <property type="match status" value="1"/>
</dbReference>
<feature type="transmembrane region" description="Helical" evidence="9">
    <location>
        <begin position="222"/>
        <end position="253"/>
    </location>
</feature>
<organism evidence="10 11">
    <name type="scientific">Isoptericola luteus</name>
    <dbReference type="NCBI Taxonomy" id="2879484"/>
    <lineage>
        <taxon>Bacteria</taxon>
        <taxon>Bacillati</taxon>
        <taxon>Actinomycetota</taxon>
        <taxon>Actinomycetes</taxon>
        <taxon>Micrococcales</taxon>
        <taxon>Promicromonosporaceae</taxon>
        <taxon>Isoptericola</taxon>
    </lineage>
</organism>
<feature type="compositionally biased region" description="Low complexity" evidence="8">
    <location>
        <begin position="387"/>
        <end position="415"/>
    </location>
</feature>
<keyword evidence="11" id="KW-1185">Reference proteome</keyword>
<dbReference type="InterPro" id="IPR002549">
    <property type="entry name" value="AI-2E-like"/>
</dbReference>
<evidence type="ECO:0000256" key="9">
    <source>
        <dbReference type="SAM" id="Phobius"/>
    </source>
</evidence>
<dbReference type="PANTHER" id="PTHR21716">
    <property type="entry name" value="TRANSMEMBRANE PROTEIN"/>
    <property type="match status" value="1"/>
</dbReference>
<feature type="region of interest" description="Disordered" evidence="8">
    <location>
        <begin position="375"/>
        <end position="415"/>
    </location>
</feature>
<evidence type="ECO:0000256" key="5">
    <source>
        <dbReference type="ARBA" id="ARBA00022692"/>
    </source>
</evidence>
<evidence type="ECO:0000313" key="11">
    <source>
        <dbReference type="Proteomes" id="UP001319870"/>
    </source>
</evidence>
<keyword evidence="7 9" id="KW-0472">Membrane</keyword>
<gene>
    <name evidence="10" type="ORF">LEP48_05590</name>
</gene>
<evidence type="ECO:0000256" key="2">
    <source>
        <dbReference type="ARBA" id="ARBA00009773"/>
    </source>
</evidence>
<evidence type="ECO:0000256" key="3">
    <source>
        <dbReference type="ARBA" id="ARBA00022448"/>
    </source>
</evidence>
<evidence type="ECO:0000256" key="1">
    <source>
        <dbReference type="ARBA" id="ARBA00004651"/>
    </source>
</evidence>
<evidence type="ECO:0000256" key="8">
    <source>
        <dbReference type="SAM" id="MobiDB-lite"/>
    </source>
</evidence>
<comment type="subcellular location">
    <subcellularLocation>
        <location evidence="1">Cell membrane</location>
        <topology evidence="1">Multi-pass membrane protein</topology>
    </subcellularLocation>
</comment>
<name>A0ABS7ZEE4_9MICO</name>
<feature type="transmembrane region" description="Helical" evidence="9">
    <location>
        <begin position="47"/>
        <end position="64"/>
    </location>
</feature>
<feature type="transmembrane region" description="Helical" evidence="9">
    <location>
        <begin position="162"/>
        <end position="182"/>
    </location>
</feature>
<feature type="transmembrane region" description="Helical" evidence="9">
    <location>
        <begin position="259"/>
        <end position="292"/>
    </location>
</feature>
<sequence>MNAPTTSSGEETVPRSVRAAAGWSWRLLLIAAAVAGVLWLLAVLKTIVVPVAIALLLTVLLAPARRTLERWHVRRGLATAIAVVGLIVLVGALITLAGRSIVGGFQDLADQAVAGFEQFTTWLAEGPLSLDSKQISEYGQQLQDSAVAGSGLVSGALGAATTVGHVLVGALIALFCTIFFLLDGRSIWTWLVNLLPVGAREPVHQAGRRGLVTLSAYVRTQILVAFVDAVGIGVGSAFFVPALALPIGVLVFIGSFVPIIGAIVTGAIATAVVLVANGWVAALIMLGIVLLVQQAESHILQPFLMGHAVSLHPVAVVLVVAAGSLAAGIVGALFAVPVAAVLNTVLLYLHGHDKFPELGTEDHLPLLRRRPQLPGTLLWSGRSTSRGDAPGDTAGPRDGAAAAPAPDAGNPGENR</sequence>
<dbReference type="Proteomes" id="UP001319870">
    <property type="component" value="Unassembled WGS sequence"/>
</dbReference>
<proteinExistence type="inferred from homology"/>
<comment type="similarity">
    <text evidence="2">Belongs to the autoinducer-2 exporter (AI-2E) (TC 2.A.86) family.</text>
</comment>
<keyword evidence="4" id="KW-1003">Cell membrane</keyword>
<dbReference type="RefSeq" id="WP_225564590.1">
    <property type="nucleotide sequence ID" value="NZ_JAIXCQ010000003.1"/>
</dbReference>
<comment type="caution">
    <text evidence="10">The sequence shown here is derived from an EMBL/GenBank/DDBJ whole genome shotgun (WGS) entry which is preliminary data.</text>
</comment>
<dbReference type="PANTHER" id="PTHR21716:SF53">
    <property type="entry name" value="PERMEASE PERM-RELATED"/>
    <property type="match status" value="1"/>
</dbReference>
<evidence type="ECO:0000313" key="10">
    <source>
        <dbReference type="EMBL" id="MCA5892827.1"/>
    </source>
</evidence>
<feature type="transmembrane region" description="Helical" evidence="9">
    <location>
        <begin position="23"/>
        <end position="41"/>
    </location>
</feature>
<reference evidence="10 11" key="1">
    <citation type="submission" date="2021-09" db="EMBL/GenBank/DDBJ databases">
        <title>Isoptericola luteus sp. nov., a novel bacterium isolated from Harbin, the capital city of Heilongjiang province.</title>
        <authorList>
            <person name="Li J."/>
        </authorList>
    </citation>
    <scope>NUCLEOTIDE SEQUENCE [LARGE SCALE GENOMIC DNA]</scope>
    <source>
        <strain evidence="10 11">NEAU-Y5</strain>
    </source>
</reference>
<keyword evidence="6 9" id="KW-1133">Transmembrane helix</keyword>
<accession>A0ABS7ZEE4</accession>
<evidence type="ECO:0000256" key="6">
    <source>
        <dbReference type="ARBA" id="ARBA00022989"/>
    </source>
</evidence>